<dbReference type="Proteomes" id="UP000309138">
    <property type="component" value="Unassembled WGS sequence"/>
</dbReference>
<protein>
    <submittedName>
        <fullName evidence="1">DUF2184 domain-containing protein</fullName>
    </submittedName>
</protein>
<dbReference type="OrthoDB" id="8437797at2"/>
<dbReference type="AlphaFoldDB" id="A0A4U1L0S8"/>
<dbReference type="Pfam" id="PF09950">
    <property type="entry name" value="Major_capside"/>
    <property type="match status" value="1"/>
</dbReference>
<organism evidence="1 2">
    <name type="scientific">Sphingomonas baiyangensis</name>
    <dbReference type="NCBI Taxonomy" id="2572576"/>
    <lineage>
        <taxon>Bacteria</taxon>
        <taxon>Pseudomonadati</taxon>
        <taxon>Pseudomonadota</taxon>
        <taxon>Alphaproteobacteria</taxon>
        <taxon>Sphingomonadales</taxon>
        <taxon>Sphingomonadaceae</taxon>
        <taxon>Sphingomonas</taxon>
    </lineage>
</organism>
<sequence>MYMDANPFLTDAQGALSFLSQQAAYVETEVFRTKYEDIQYPQLVTIDTSAGEFSKVIEFYSMDGVGKAKWFNHLSKDVPNADVNMTKYTHAIEMAAIGYRYTTEELGYASRLGISLDTERASMARRAYEEFIDDIVRVGDTDKGMTGLFNDPNVDDALVANDGTGSTRTWATKTPIQILRDVNEALTAVYAGSGRVEMANTILLPTAAFTLLATTPMSADSNMTILDWLMRGNVYTATTGQPLTIRAVGGLEDAGASGAGRMVVYRNTRDVVKLHLPVPLRFLEPMRSGPMIYEVPGYFKTGGVEIRLPGAVRYRDGIVA</sequence>
<proteinExistence type="predicted"/>
<dbReference type="PIRSF" id="PIRSF029202">
    <property type="entry name" value="UCP029202"/>
    <property type="match status" value="1"/>
</dbReference>
<accession>A0A4U1L0S8</accession>
<dbReference type="InterPro" id="IPR020049">
    <property type="entry name" value="Major_capsid-like"/>
</dbReference>
<reference evidence="1 2" key="1">
    <citation type="submission" date="2019-04" db="EMBL/GenBank/DDBJ databases">
        <authorList>
            <person name="Yang Y."/>
            <person name="Wei D."/>
        </authorList>
    </citation>
    <scope>NUCLEOTIDE SEQUENCE [LARGE SCALE GENOMIC DNA]</scope>
    <source>
        <strain evidence="1 2">L-1-4w-11</strain>
    </source>
</reference>
<comment type="caution">
    <text evidence="1">The sequence shown here is derived from an EMBL/GenBank/DDBJ whole genome shotgun (WGS) entry which is preliminary data.</text>
</comment>
<keyword evidence="2" id="KW-1185">Reference proteome</keyword>
<evidence type="ECO:0000313" key="2">
    <source>
        <dbReference type="Proteomes" id="UP000309138"/>
    </source>
</evidence>
<gene>
    <name evidence="1" type="ORF">FBR43_05175</name>
</gene>
<dbReference type="Gene3D" id="3.30.2400.30">
    <property type="match status" value="1"/>
</dbReference>
<dbReference type="EMBL" id="SWKR01000002">
    <property type="protein sequence ID" value="TKD50212.1"/>
    <property type="molecule type" value="Genomic_DNA"/>
</dbReference>
<evidence type="ECO:0000313" key="1">
    <source>
        <dbReference type="EMBL" id="TKD50212.1"/>
    </source>
</evidence>
<name>A0A4U1L0S8_9SPHN</name>